<accession>A0A7R9E5F5</accession>
<name>A0A7R9E5F5_9NEOP</name>
<reference evidence="1" key="1">
    <citation type="submission" date="2020-11" db="EMBL/GenBank/DDBJ databases">
        <authorList>
            <person name="Tran Van P."/>
        </authorList>
    </citation>
    <scope>NUCLEOTIDE SEQUENCE</scope>
</reference>
<proteinExistence type="predicted"/>
<evidence type="ECO:0000313" key="1">
    <source>
        <dbReference type="EMBL" id="CAD7427404.1"/>
    </source>
</evidence>
<dbReference type="AlphaFoldDB" id="A0A7R9E5F5"/>
<gene>
    <name evidence="1" type="ORF">TMSB3V08_LOCUS4249</name>
</gene>
<sequence length="239" mass="26977">MVTTFFTECHDLQRMVNYGKIMRMLGTVMEKISVRTSTIPAFGSLITNTTMKEVQDKTYMQLQSFLSDPSTRDNHTMLVQLVVTMGHIVSSCETWFREEGSAAYWHDARDERAGVYQGGTRRRVDRGYRFGTTSRQTLQLVGEKRGCERQFTIFVCRTKRDSSEPASNTTRRVQRLDEAASSSQLGNTLDTILFDRPRSRAHVLLAQSLLETVIFRCINLASPMKALTTGANAIVSAAQ</sequence>
<protein>
    <submittedName>
        <fullName evidence="1">Uncharacterized protein</fullName>
    </submittedName>
</protein>
<dbReference type="EMBL" id="OB793449">
    <property type="protein sequence ID" value="CAD7427404.1"/>
    <property type="molecule type" value="Genomic_DNA"/>
</dbReference>
<organism evidence="1">
    <name type="scientific">Timema monikensis</name>
    <dbReference type="NCBI Taxonomy" id="170555"/>
    <lineage>
        <taxon>Eukaryota</taxon>
        <taxon>Metazoa</taxon>
        <taxon>Ecdysozoa</taxon>
        <taxon>Arthropoda</taxon>
        <taxon>Hexapoda</taxon>
        <taxon>Insecta</taxon>
        <taxon>Pterygota</taxon>
        <taxon>Neoptera</taxon>
        <taxon>Polyneoptera</taxon>
        <taxon>Phasmatodea</taxon>
        <taxon>Timematodea</taxon>
        <taxon>Timematoidea</taxon>
        <taxon>Timematidae</taxon>
        <taxon>Timema</taxon>
    </lineage>
</organism>